<comment type="cofactor">
    <cofactor evidence="1 8">
        <name>heme</name>
        <dbReference type="ChEBI" id="CHEBI:30413"/>
    </cofactor>
</comment>
<keyword evidence="10" id="KW-0812">Transmembrane</keyword>
<proteinExistence type="inferred from homology"/>
<dbReference type="Proteomes" id="UP000054383">
    <property type="component" value="Unassembled WGS sequence"/>
</dbReference>
<dbReference type="InterPro" id="IPR001128">
    <property type="entry name" value="Cyt_P450"/>
</dbReference>
<accession>A0A0U1LYR5</accession>
<evidence type="ECO:0000313" key="12">
    <source>
        <dbReference type="Proteomes" id="UP000054383"/>
    </source>
</evidence>
<dbReference type="Pfam" id="PF00067">
    <property type="entry name" value="p450"/>
    <property type="match status" value="1"/>
</dbReference>
<evidence type="ECO:0000256" key="10">
    <source>
        <dbReference type="SAM" id="Phobius"/>
    </source>
</evidence>
<keyword evidence="10" id="KW-0472">Membrane</keyword>
<name>A0A0U1LYR5_TALIS</name>
<keyword evidence="12" id="KW-1185">Reference proteome</keyword>
<keyword evidence="6 8" id="KW-0408">Iron</keyword>
<evidence type="ECO:0000256" key="1">
    <source>
        <dbReference type="ARBA" id="ARBA00001971"/>
    </source>
</evidence>
<dbReference type="GO" id="GO:0004497">
    <property type="term" value="F:monooxygenase activity"/>
    <property type="evidence" value="ECO:0007669"/>
    <property type="project" value="UniProtKB-KW"/>
</dbReference>
<dbReference type="PANTHER" id="PTHR24305:SF157">
    <property type="entry name" value="N-ACETYLTRYPTOPHAN 6-HYDROXYLASE IVOC-RELATED"/>
    <property type="match status" value="1"/>
</dbReference>
<dbReference type="OrthoDB" id="3945418at2759"/>
<keyword evidence="4 8" id="KW-0479">Metal-binding</keyword>
<dbReference type="STRING" id="28573.A0A0U1LYR5"/>
<dbReference type="InterPro" id="IPR002401">
    <property type="entry name" value="Cyt_P450_E_grp-I"/>
</dbReference>
<dbReference type="GO" id="GO:0016705">
    <property type="term" value="F:oxidoreductase activity, acting on paired donors, with incorporation or reduction of molecular oxygen"/>
    <property type="evidence" value="ECO:0007669"/>
    <property type="project" value="InterPro"/>
</dbReference>
<dbReference type="AlphaFoldDB" id="A0A0U1LYR5"/>
<protein>
    <submittedName>
        <fullName evidence="11">Trichodiene oxygenase</fullName>
    </submittedName>
</protein>
<dbReference type="PRINTS" id="PR00385">
    <property type="entry name" value="P450"/>
</dbReference>
<sequence>MLSYVSDLFPSCGAIAVGLLAWLATLAIYRLYLHPLARAGFPGPRLAAVSTWYEAYFDVFLQGQYILQIERMHQKYGPIVRIGPNELHVLDHEYYNKLYNMSNRLDKSAYFYCMLGNPKASFGTISAHLHRIRRSALSPFFSQQAVSRFSSHVQSIVDRLIDRMGKCAERGEPVPLFYAYRCVTVDIITEYIFGHQFNLLDRPDWGKEFYSAWRSLWELSPTIRQFPPMMDAFMAMPRWLTALINPKALEVVDLFASVDSQTKRLLSMNPAAIKTKRHPIVVWELSKTDALPPDEKTLERLSVEANGLLAAGFETTGGVLSYVTYLVLAHPDAHRKLLAELVDAIPNPAHIPSFQQLEKLPFLRGVVKEGLRLSVGAWSRLPRVNPNEDMHYKNWVVPAGTAIGMSALFVEKSPILFPDPEAFIPERWIDGATGESHLDQYILTFGKGTRSCVGINLAYAELYSILATLFRRFPDIQLHETSFRDVEHVHDYFAGMTRRESQGLQVITGKK</sequence>
<evidence type="ECO:0000256" key="9">
    <source>
        <dbReference type="RuleBase" id="RU000461"/>
    </source>
</evidence>
<dbReference type="OMA" id="CERMAAC"/>
<evidence type="ECO:0000256" key="3">
    <source>
        <dbReference type="ARBA" id="ARBA00022617"/>
    </source>
</evidence>
<dbReference type="InterPro" id="IPR017972">
    <property type="entry name" value="Cyt_P450_CS"/>
</dbReference>
<evidence type="ECO:0000256" key="2">
    <source>
        <dbReference type="ARBA" id="ARBA00010617"/>
    </source>
</evidence>
<evidence type="ECO:0000256" key="6">
    <source>
        <dbReference type="ARBA" id="ARBA00023004"/>
    </source>
</evidence>
<evidence type="ECO:0000256" key="4">
    <source>
        <dbReference type="ARBA" id="ARBA00022723"/>
    </source>
</evidence>
<keyword evidence="5 9" id="KW-0560">Oxidoreductase</keyword>
<evidence type="ECO:0000256" key="7">
    <source>
        <dbReference type="ARBA" id="ARBA00023033"/>
    </source>
</evidence>
<dbReference type="SUPFAM" id="SSF48264">
    <property type="entry name" value="Cytochrome P450"/>
    <property type="match status" value="1"/>
</dbReference>
<dbReference type="EMBL" id="CVMT01000004">
    <property type="protein sequence ID" value="CRG88473.1"/>
    <property type="molecule type" value="Genomic_DNA"/>
</dbReference>
<keyword evidence="10" id="KW-1133">Transmembrane helix</keyword>
<feature type="binding site" description="axial binding residue" evidence="8">
    <location>
        <position position="452"/>
    </location>
    <ligand>
        <name>heme</name>
        <dbReference type="ChEBI" id="CHEBI:30413"/>
    </ligand>
    <ligandPart>
        <name>Fe</name>
        <dbReference type="ChEBI" id="CHEBI:18248"/>
    </ligandPart>
</feature>
<keyword evidence="3 8" id="KW-0349">Heme</keyword>
<comment type="similarity">
    <text evidence="2 9">Belongs to the cytochrome P450 family.</text>
</comment>
<dbReference type="InterPro" id="IPR050121">
    <property type="entry name" value="Cytochrome_P450_monoxygenase"/>
</dbReference>
<dbReference type="Gene3D" id="1.10.630.10">
    <property type="entry name" value="Cytochrome P450"/>
    <property type="match status" value="1"/>
</dbReference>
<evidence type="ECO:0000256" key="8">
    <source>
        <dbReference type="PIRSR" id="PIRSR602401-1"/>
    </source>
</evidence>
<dbReference type="InterPro" id="IPR036396">
    <property type="entry name" value="Cyt_P450_sf"/>
</dbReference>
<evidence type="ECO:0000313" key="11">
    <source>
        <dbReference type="EMBL" id="CRG88473.1"/>
    </source>
</evidence>
<dbReference type="PROSITE" id="PS00086">
    <property type="entry name" value="CYTOCHROME_P450"/>
    <property type="match status" value="1"/>
</dbReference>
<reference evidence="11 12" key="1">
    <citation type="submission" date="2015-04" db="EMBL/GenBank/DDBJ databases">
        <authorList>
            <person name="Syromyatnikov M.Y."/>
            <person name="Popov V.N."/>
        </authorList>
    </citation>
    <scope>NUCLEOTIDE SEQUENCE [LARGE SCALE GENOMIC DNA]</scope>
    <source>
        <strain evidence="11">WF-38-12</strain>
    </source>
</reference>
<gene>
    <name evidence="11" type="ORF">PISL3812_05503</name>
</gene>
<dbReference type="PRINTS" id="PR00463">
    <property type="entry name" value="EP450I"/>
</dbReference>
<feature type="transmembrane region" description="Helical" evidence="10">
    <location>
        <begin position="12"/>
        <end position="32"/>
    </location>
</feature>
<dbReference type="CDD" id="cd11062">
    <property type="entry name" value="CYP58-like"/>
    <property type="match status" value="1"/>
</dbReference>
<keyword evidence="7 9" id="KW-0503">Monooxygenase</keyword>
<dbReference type="GO" id="GO:0005506">
    <property type="term" value="F:iron ion binding"/>
    <property type="evidence" value="ECO:0007669"/>
    <property type="project" value="InterPro"/>
</dbReference>
<evidence type="ECO:0000256" key="5">
    <source>
        <dbReference type="ARBA" id="ARBA00023002"/>
    </source>
</evidence>
<organism evidence="11 12">
    <name type="scientific">Talaromyces islandicus</name>
    <name type="common">Penicillium islandicum</name>
    <dbReference type="NCBI Taxonomy" id="28573"/>
    <lineage>
        <taxon>Eukaryota</taxon>
        <taxon>Fungi</taxon>
        <taxon>Dikarya</taxon>
        <taxon>Ascomycota</taxon>
        <taxon>Pezizomycotina</taxon>
        <taxon>Eurotiomycetes</taxon>
        <taxon>Eurotiomycetidae</taxon>
        <taxon>Eurotiales</taxon>
        <taxon>Trichocomaceae</taxon>
        <taxon>Talaromyces</taxon>
        <taxon>Talaromyces sect. Islandici</taxon>
    </lineage>
</organism>
<dbReference type="PANTHER" id="PTHR24305">
    <property type="entry name" value="CYTOCHROME P450"/>
    <property type="match status" value="1"/>
</dbReference>
<dbReference type="GO" id="GO:0020037">
    <property type="term" value="F:heme binding"/>
    <property type="evidence" value="ECO:0007669"/>
    <property type="project" value="InterPro"/>
</dbReference>